<reference evidence="2 3" key="1">
    <citation type="submission" date="2019-01" db="EMBL/GenBank/DDBJ databases">
        <title>Sequencing of cultivated peanut Arachis hypogaea provides insights into genome evolution and oil improvement.</title>
        <authorList>
            <person name="Chen X."/>
        </authorList>
    </citation>
    <scope>NUCLEOTIDE SEQUENCE [LARGE SCALE GENOMIC DNA]</scope>
    <source>
        <strain evidence="3">cv. Fuhuasheng</strain>
        <tissue evidence="2">Leaves</tissue>
    </source>
</reference>
<organism evidence="2 3">
    <name type="scientific">Arachis hypogaea</name>
    <name type="common">Peanut</name>
    <dbReference type="NCBI Taxonomy" id="3818"/>
    <lineage>
        <taxon>Eukaryota</taxon>
        <taxon>Viridiplantae</taxon>
        <taxon>Streptophyta</taxon>
        <taxon>Embryophyta</taxon>
        <taxon>Tracheophyta</taxon>
        <taxon>Spermatophyta</taxon>
        <taxon>Magnoliopsida</taxon>
        <taxon>eudicotyledons</taxon>
        <taxon>Gunneridae</taxon>
        <taxon>Pentapetalae</taxon>
        <taxon>rosids</taxon>
        <taxon>fabids</taxon>
        <taxon>Fabales</taxon>
        <taxon>Fabaceae</taxon>
        <taxon>Papilionoideae</taxon>
        <taxon>50 kb inversion clade</taxon>
        <taxon>dalbergioids sensu lato</taxon>
        <taxon>Dalbergieae</taxon>
        <taxon>Pterocarpus clade</taxon>
        <taxon>Arachis</taxon>
    </lineage>
</organism>
<feature type="region of interest" description="Disordered" evidence="1">
    <location>
        <begin position="1"/>
        <end position="74"/>
    </location>
</feature>
<accession>A0A444Y3X8</accession>
<evidence type="ECO:0000313" key="2">
    <source>
        <dbReference type="EMBL" id="RYQ96661.1"/>
    </source>
</evidence>
<gene>
    <name evidence="2" type="ORF">Ahy_B08g092504</name>
</gene>
<protein>
    <submittedName>
        <fullName evidence="2">Uncharacterized protein</fullName>
    </submittedName>
</protein>
<name>A0A444Y3X8_ARAHY</name>
<dbReference type="Proteomes" id="UP000289738">
    <property type="component" value="Chromosome B08"/>
</dbReference>
<dbReference type="AlphaFoldDB" id="A0A444Y3X8"/>
<evidence type="ECO:0000313" key="3">
    <source>
        <dbReference type="Proteomes" id="UP000289738"/>
    </source>
</evidence>
<proteinExistence type="predicted"/>
<evidence type="ECO:0000256" key="1">
    <source>
        <dbReference type="SAM" id="MobiDB-lite"/>
    </source>
</evidence>
<feature type="compositionally biased region" description="Basic and acidic residues" evidence="1">
    <location>
        <begin position="14"/>
        <end position="30"/>
    </location>
</feature>
<dbReference type="EMBL" id="SDMP01000018">
    <property type="protein sequence ID" value="RYQ96661.1"/>
    <property type="molecule type" value="Genomic_DNA"/>
</dbReference>
<sequence length="74" mass="8189">MVQQVLHAMPEILKPQEGERESKGGGKENQGEGEAAPPHPCTVHRRTAACDQKGKQRAREEKAKGEERDRKGES</sequence>
<keyword evidence="3" id="KW-1185">Reference proteome</keyword>
<comment type="caution">
    <text evidence="2">The sequence shown here is derived from an EMBL/GenBank/DDBJ whole genome shotgun (WGS) entry which is preliminary data.</text>
</comment>
<feature type="compositionally biased region" description="Basic and acidic residues" evidence="1">
    <location>
        <begin position="52"/>
        <end position="74"/>
    </location>
</feature>